<dbReference type="AlphaFoldDB" id="A0A7X9FTL6"/>
<sequence>MRYRVNYNITYYRCHEVIANGLEEAKRIFEQELQMSSEALDFKIASIDYLGDGRAPIPHNDLINQSNVARAAIFDGALKALDENNFHCRAAKRAKLWAMLSHTNDLHERADILAEIEKLESTKR</sequence>
<comment type="caution">
    <text evidence="1">The sequence shown here is derived from an EMBL/GenBank/DDBJ whole genome shotgun (WGS) entry which is preliminary data.</text>
</comment>
<name>A0A7X9FTL6_9DELT</name>
<dbReference type="Proteomes" id="UP000524246">
    <property type="component" value="Unassembled WGS sequence"/>
</dbReference>
<dbReference type="EMBL" id="JAAZON010000560">
    <property type="protein sequence ID" value="NMC63937.1"/>
    <property type="molecule type" value="Genomic_DNA"/>
</dbReference>
<organism evidence="1 2">
    <name type="scientific">SAR324 cluster bacterium</name>
    <dbReference type="NCBI Taxonomy" id="2024889"/>
    <lineage>
        <taxon>Bacteria</taxon>
        <taxon>Deltaproteobacteria</taxon>
        <taxon>SAR324 cluster</taxon>
    </lineage>
</organism>
<evidence type="ECO:0000313" key="2">
    <source>
        <dbReference type="Proteomes" id="UP000524246"/>
    </source>
</evidence>
<proteinExistence type="predicted"/>
<evidence type="ECO:0000313" key="1">
    <source>
        <dbReference type="EMBL" id="NMC63937.1"/>
    </source>
</evidence>
<gene>
    <name evidence="1" type="ORF">GYA55_12310</name>
</gene>
<accession>A0A7X9FTL6</accession>
<reference evidence="1 2" key="1">
    <citation type="journal article" date="2020" name="Biotechnol. Biofuels">
        <title>New insights from the biogas microbiome by comprehensive genome-resolved metagenomics of nearly 1600 species originating from multiple anaerobic digesters.</title>
        <authorList>
            <person name="Campanaro S."/>
            <person name="Treu L."/>
            <person name="Rodriguez-R L.M."/>
            <person name="Kovalovszki A."/>
            <person name="Ziels R.M."/>
            <person name="Maus I."/>
            <person name="Zhu X."/>
            <person name="Kougias P.G."/>
            <person name="Basile A."/>
            <person name="Luo G."/>
            <person name="Schluter A."/>
            <person name="Konstantinidis K.T."/>
            <person name="Angelidaki I."/>
        </authorList>
    </citation>
    <scope>NUCLEOTIDE SEQUENCE [LARGE SCALE GENOMIC DNA]</scope>
    <source>
        <strain evidence="1">AS27yjCOA_65</strain>
    </source>
</reference>
<protein>
    <submittedName>
        <fullName evidence="1">Uncharacterized protein</fullName>
    </submittedName>
</protein>